<feature type="region of interest" description="Disordered" evidence="2">
    <location>
        <begin position="398"/>
        <end position="459"/>
    </location>
</feature>
<feature type="transmembrane region" description="Helical" evidence="3">
    <location>
        <begin position="36"/>
        <end position="52"/>
    </location>
</feature>
<feature type="region of interest" description="Disordered" evidence="2">
    <location>
        <begin position="339"/>
        <end position="369"/>
    </location>
</feature>
<evidence type="ECO:0000256" key="1">
    <source>
        <dbReference type="ARBA" id="ARBA00004123"/>
    </source>
</evidence>
<dbReference type="SUPFAM" id="SSF46689">
    <property type="entry name" value="Homeodomain-like"/>
    <property type="match status" value="1"/>
</dbReference>
<evidence type="ECO:0000313" key="5">
    <source>
        <dbReference type="EMBL" id="KAL3275924.1"/>
    </source>
</evidence>
<accession>A0ABD2NBK3</accession>
<dbReference type="Pfam" id="PF05225">
    <property type="entry name" value="HTH_psq"/>
    <property type="match status" value="1"/>
</dbReference>
<feature type="transmembrane region" description="Helical" evidence="3">
    <location>
        <begin position="123"/>
        <end position="144"/>
    </location>
</feature>
<dbReference type="Gene3D" id="1.10.10.60">
    <property type="entry name" value="Homeodomain-like"/>
    <property type="match status" value="1"/>
</dbReference>
<protein>
    <recommendedName>
        <fullName evidence="4">HTH psq-type domain-containing protein</fullName>
    </recommendedName>
</protein>
<comment type="caution">
    <text evidence="5">The sequence shown here is derived from an EMBL/GenBank/DDBJ whole genome shotgun (WGS) entry which is preliminary data.</text>
</comment>
<dbReference type="AlphaFoldDB" id="A0ABD2NBK3"/>
<dbReference type="InterPro" id="IPR009057">
    <property type="entry name" value="Homeodomain-like_sf"/>
</dbReference>
<feature type="transmembrane region" description="Helical" evidence="3">
    <location>
        <begin position="64"/>
        <end position="87"/>
    </location>
</feature>
<evidence type="ECO:0000256" key="2">
    <source>
        <dbReference type="SAM" id="MobiDB-lite"/>
    </source>
</evidence>
<evidence type="ECO:0000259" key="4">
    <source>
        <dbReference type="Pfam" id="PF05225"/>
    </source>
</evidence>
<dbReference type="Proteomes" id="UP001516400">
    <property type="component" value="Unassembled WGS sequence"/>
</dbReference>
<feature type="compositionally biased region" description="Low complexity" evidence="2">
    <location>
        <begin position="258"/>
        <end position="276"/>
    </location>
</feature>
<feature type="domain" description="HTH psq-type" evidence="4">
    <location>
        <begin position="208"/>
        <end position="241"/>
    </location>
</feature>
<feature type="region of interest" description="Disordered" evidence="2">
    <location>
        <begin position="258"/>
        <end position="311"/>
    </location>
</feature>
<comment type="subcellular location">
    <subcellularLocation>
        <location evidence="1">Nucleus</location>
    </subcellularLocation>
</comment>
<feature type="compositionally biased region" description="Low complexity" evidence="2">
    <location>
        <begin position="288"/>
        <end position="309"/>
    </location>
</feature>
<name>A0ABD2NBK3_9CUCU</name>
<dbReference type="GO" id="GO:0005634">
    <property type="term" value="C:nucleus"/>
    <property type="evidence" value="ECO:0007669"/>
    <property type="project" value="UniProtKB-SubCell"/>
</dbReference>
<reference evidence="5 6" key="1">
    <citation type="journal article" date="2021" name="BMC Biol.">
        <title>Horizontally acquired antibacterial genes associated with adaptive radiation of ladybird beetles.</title>
        <authorList>
            <person name="Li H.S."/>
            <person name="Tang X.F."/>
            <person name="Huang Y.H."/>
            <person name="Xu Z.Y."/>
            <person name="Chen M.L."/>
            <person name="Du X.Y."/>
            <person name="Qiu B.Y."/>
            <person name="Chen P.T."/>
            <person name="Zhang W."/>
            <person name="Slipinski A."/>
            <person name="Escalona H.E."/>
            <person name="Waterhouse R.M."/>
            <person name="Zwick A."/>
            <person name="Pang H."/>
        </authorList>
    </citation>
    <scope>NUCLEOTIDE SEQUENCE [LARGE SCALE GENOMIC DNA]</scope>
    <source>
        <strain evidence="5">SYSU2018</strain>
    </source>
</reference>
<organism evidence="5 6">
    <name type="scientific">Cryptolaemus montrouzieri</name>
    <dbReference type="NCBI Taxonomy" id="559131"/>
    <lineage>
        <taxon>Eukaryota</taxon>
        <taxon>Metazoa</taxon>
        <taxon>Ecdysozoa</taxon>
        <taxon>Arthropoda</taxon>
        <taxon>Hexapoda</taxon>
        <taxon>Insecta</taxon>
        <taxon>Pterygota</taxon>
        <taxon>Neoptera</taxon>
        <taxon>Endopterygota</taxon>
        <taxon>Coleoptera</taxon>
        <taxon>Polyphaga</taxon>
        <taxon>Cucujiformia</taxon>
        <taxon>Coccinelloidea</taxon>
        <taxon>Coccinellidae</taxon>
        <taxon>Scymninae</taxon>
        <taxon>Scymnini</taxon>
        <taxon>Cryptolaemus</taxon>
    </lineage>
</organism>
<dbReference type="EMBL" id="JABFTP020000083">
    <property type="protein sequence ID" value="KAL3275924.1"/>
    <property type="molecule type" value="Genomic_DNA"/>
</dbReference>
<feature type="compositionally biased region" description="Basic and acidic residues" evidence="2">
    <location>
        <begin position="413"/>
        <end position="444"/>
    </location>
</feature>
<evidence type="ECO:0000256" key="3">
    <source>
        <dbReference type="SAM" id="Phobius"/>
    </source>
</evidence>
<feature type="compositionally biased region" description="Basic residues" evidence="2">
    <location>
        <begin position="398"/>
        <end position="407"/>
    </location>
</feature>
<evidence type="ECO:0000313" key="6">
    <source>
        <dbReference type="Proteomes" id="UP001516400"/>
    </source>
</evidence>
<keyword evidence="6" id="KW-1185">Reference proteome</keyword>
<keyword evidence="3" id="KW-0812">Transmembrane</keyword>
<keyword evidence="3" id="KW-0472">Membrane</keyword>
<dbReference type="InterPro" id="IPR007889">
    <property type="entry name" value="HTH_Psq"/>
</dbReference>
<gene>
    <name evidence="5" type="ORF">HHI36_020660</name>
</gene>
<sequence length="459" mass="51784">MNGESSKPFALARTVFYWTGVWSSEKTQKFLILRKIWLVIMVVLSFATVYALPKGFKTKNMTIIATHGSVGTLVLLGTYNMFVLSFTKKLQNFLNNMLENENFLNSNPNVSLRKEHQKNIEKMWPAILFKITAATTAFSMMWYAGTATVHTLNSLKHEEECRGNPNCTMLLIELFYCPFDVEVHYWWAHVAQKMVRTYKPKTDRKNIIEDAIREVLSKTLSIRKAADKYGIKTATLQHRIEKARKSFEATRPLSTIEASSSLQAESSLSQAGPSSSQIAPSMEMAQIASSSAHTTTAALSPHTATATSSNIYGSNTGYHDLTDENTHNTQDLHFVDSEASQNNEVVDREQNKTPTLDADPVSVSDADDPLHVSSSKAILTPEVVRPYPKKAITDSVLKRKGREKGRSRIYTETPEKNRLESLRNEKNRKRELQKAKQHAKELKTAKNLLGLTEPKRKRE</sequence>
<proteinExistence type="predicted"/>
<keyword evidence="3" id="KW-1133">Transmembrane helix</keyword>